<feature type="region of interest" description="Disordered" evidence="1">
    <location>
        <begin position="33"/>
        <end position="85"/>
    </location>
</feature>
<dbReference type="InterPro" id="IPR011011">
    <property type="entry name" value="Znf_FYVE_PHD"/>
</dbReference>
<dbReference type="Pfam" id="PF00856">
    <property type="entry name" value="SET"/>
    <property type="match status" value="1"/>
</dbReference>
<dbReference type="Gene3D" id="3.30.40.10">
    <property type="entry name" value="Zinc/RING finger domain, C3HC4 (zinc finger)"/>
    <property type="match status" value="1"/>
</dbReference>
<feature type="domain" description="SET" evidence="2">
    <location>
        <begin position="383"/>
        <end position="505"/>
    </location>
</feature>
<comment type="caution">
    <text evidence="3">The sequence shown here is derived from an EMBL/GenBank/DDBJ whole genome shotgun (WGS) entry which is preliminary data.</text>
</comment>
<dbReference type="OrthoDB" id="336088at2759"/>
<feature type="compositionally biased region" description="Basic and acidic residues" evidence="1">
    <location>
        <begin position="36"/>
        <end position="45"/>
    </location>
</feature>
<dbReference type="Gene3D" id="2.170.270.10">
    <property type="entry name" value="SET domain"/>
    <property type="match status" value="1"/>
</dbReference>
<sequence length="517" mass="59069">MSVTTKKRTRTQFKEGLILTSLMLESKRATFKRPSIIREAEREESPEYVPPSKASRKTPVIQLKKTSAQSTKSPKQIKGKEEEKKNRQSVLSDFFFKKSCKSAECKLSGEQYHKDVIICDICNDMYHWQCTGTLTEMLDCGTDYMCSYCEKQYREFKKFRANTIITDQDDDKCPFCKKGLNGSGSKKQQPKKCLKCVKQFHSGCFSSDQMFCKQCLKIYNQTADELFPQPILRQSAHHSPISPKLQTQGSLSSFFNQAKKTSALSVFTTPMASKKLDGQIFSQGMKVKAKKRSASVSNKRKKPSFKLPALIDDPLLDDDVKDSFKRSFYVKGMRYVTSLVYDHNDCPESMNDPALEAKVQILIKENNDAIYQLREREKAGILPPVLIRYEESQGFFVEAAIDLPDLCLICEYLGEVRTARQSLFNANDSIMELLDTGDSDTSLSIIPEKHSNIGRYFNSINNKNVDSRKKQNVRSIRCQLDGKVTVLLYTKRAVKKGEQLLYNYNEAKECYPTDDFV</sequence>
<evidence type="ECO:0000313" key="4">
    <source>
        <dbReference type="Proteomes" id="UP000785679"/>
    </source>
</evidence>
<dbReference type="InterPro" id="IPR001214">
    <property type="entry name" value="SET_dom"/>
</dbReference>
<evidence type="ECO:0000313" key="3">
    <source>
        <dbReference type="EMBL" id="TNV79602.1"/>
    </source>
</evidence>
<evidence type="ECO:0000259" key="2">
    <source>
        <dbReference type="PROSITE" id="PS50280"/>
    </source>
</evidence>
<dbReference type="SUPFAM" id="SSF82199">
    <property type="entry name" value="SET domain"/>
    <property type="match status" value="1"/>
</dbReference>
<dbReference type="CDD" id="cd15489">
    <property type="entry name" value="PHD_SF"/>
    <property type="match status" value="1"/>
</dbReference>
<protein>
    <recommendedName>
        <fullName evidence="2">SET domain-containing protein</fullName>
    </recommendedName>
</protein>
<feature type="compositionally biased region" description="Polar residues" evidence="1">
    <location>
        <begin position="64"/>
        <end position="74"/>
    </location>
</feature>
<dbReference type="PANTHER" id="PTHR48442">
    <property type="entry name" value="SET DOMAIN-CONTAINING PROTEIN"/>
    <property type="match status" value="1"/>
</dbReference>
<dbReference type="PANTHER" id="PTHR48442:SF1">
    <property type="entry name" value="SET DOMAIN-CONTAINING PROTEIN"/>
    <property type="match status" value="1"/>
</dbReference>
<dbReference type="SUPFAM" id="SSF57903">
    <property type="entry name" value="FYVE/PHD zinc finger"/>
    <property type="match status" value="1"/>
</dbReference>
<keyword evidence="4" id="KW-1185">Reference proteome</keyword>
<dbReference type="Proteomes" id="UP000785679">
    <property type="component" value="Unassembled WGS sequence"/>
</dbReference>
<dbReference type="InterPro" id="IPR046341">
    <property type="entry name" value="SET_dom_sf"/>
</dbReference>
<dbReference type="AlphaFoldDB" id="A0A8J8NQC3"/>
<evidence type="ECO:0000256" key="1">
    <source>
        <dbReference type="SAM" id="MobiDB-lite"/>
    </source>
</evidence>
<name>A0A8J8NQC3_HALGN</name>
<dbReference type="EMBL" id="RRYP01008688">
    <property type="protein sequence ID" value="TNV79602.1"/>
    <property type="molecule type" value="Genomic_DNA"/>
</dbReference>
<dbReference type="InterPro" id="IPR013083">
    <property type="entry name" value="Znf_RING/FYVE/PHD"/>
</dbReference>
<reference evidence="3" key="1">
    <citation type="submission" date="2019-06" db="EMBL/GenBank/DDBJ databases">
        <authorList>
            <person name="Zheng W."/>
        </authorList>
    </citation>
    <scope>NUCLEOTIDE SEQUENCE</scope>
    <source>
        <strain evidence="3">QDHG01</strain>
    </source>
</reference>
<organism evidence="3 4">
    <name type="scientific">Halteria grandinella</name>
    <dbReference type="NCBI Taxonomy" id="5974"/>
    <lineage>
        <taxon>Eukaryota</taxon>
        <taxon>Sar</taxon>
        <taxon>Alveolata</taxon>
        <taxon>Ciliophora</taxon>
        <taxon>Intramacronucleata</taxon>
        <taxon>Spirotrichea</taxon>
        <taxon>Stichotrichia</taxon>
        <taxon>Sporadotrichida</taxon>
        <taxon>Halteriidae</taxon>
        <taxon>Halteria</taxon>
    </lineage>
</organism>
<proteinExistence type="predicted"/>
<dbReference type="PROSITE" id="PS50280">
    <property type="entry name" value="SET"/>
    <property type="match status" value="1"/>
</dbReference>
<accession>A0A8J8NQC3</accession>
<dbReference type="InterPro" id="IPR053114">
    <property type="entry name" value="ATXR5/ATXR6"/>
</dbReference>
<gene>
    <name evidence="3" type="ORF">FGO68_gene11366</name>
</gene>